<dbReference type="Gene3D" id="1.10.1060.10">
    <property type="entry name" value="Alpha-helical ferredoxin"/>
    <property type="match status" value="1"/>
</dbReference>
<keyword evidence="3" id="KW-0560">Oxidoreductase</keyword>
<dbReference type="GO" id="GO:0046872">
    <property type="term" value="F:metal ion binding"/>
    <property type="evidence" value="ECO:0007669"/>
    <property type="project" value="UniProtKB-KW"/>
</dbReference>
<evidence type="ECO:0000256" key="2">
    <source>
        <dbReference type="ARBA" id="ARBA00022723"/>
    </source>
</evidence>
<dbReference type="PANTHER" id="PTHR43255:SF1">
    <property type="entry name" value="IRON-SULFUR-BINDING OXIDOREDUCTASE FADF-RELATED"/>
    <property type="match status" value="1"/>
</dbReference>
<dbReference type="GO" id="GO:0051539">
    <property type="term" value="F:4 iron, 4 sulfur cluster binding"/>
    <property type="evidence" value="ECO:0007669"/>
    <property type="project" value="UniProtKB-KW"/>
</dbReference>
<dbReference type="GO" id="GO:0005886">
    <property type="term" value="C:plasma membrane"/>
    <property type="evidence" value="ECO:0007669"/>
    <property type="project" value="TreeGrafter"/>
</dbReference>
<keyword evidence="5" id="KW-0411">Iron-sulfur</keyword>
<feature type="domain" description="4Fe-4S ferredoxin-type" evidence="6">
    <location>
        <begin position="17"/>
        <end position="50"/>
    </location>
</feature>
<gene>
    <name evidence="7" type="ORF">SAMN02745973_00470</name>
</gene>
<protein>
    <submittedName>
        <fullName evidence="7">Heterodisulfide reductase subunit C</fullName>
    </submittedName>
</protein>
<dbReference type="EMBL" id="FUWV01000002">
    <property type="protein sequence ID" value="SJZ40465.1"/>
    <property type="molecule type" value="Genomic_DNA"/>
</dbReference>
<evidence type="ECO:0000256" key="3">
    <source>
        <dbReference type="ARBA" id="ARBA00023002"/>
    </source>
</evidence>
<proteinExistence type="predicted"/>
<evidence type="ECO:0000313" key="8">
    <source>
        <dbReference type="Proteomes" id="UP000196365"/>
    </source>
</evidence>
<keyword evidence="1" id="KW-0004">4Fe-4S</keyword>
<dbReference type="InterPro" id="IPR009051">
    <property type="entry name" value="Helical_ferredxn"/>
</dbReference>
<reference evidence="7 8" key="1">
    <citation type="submission" date="2017-02" db="EMBL/GenBank/DDBJ databases">
        <authorList>
            <person name="Peterson S.W."/>
        </authorList>
    </citation>
    <scope>NUCLEOTIDE SEQUENCE [LARGE SCALE GENOMIC DNA]</scope>
    <source>
        <strain evidence="7 8">DSM 15102</strain>
    </source>
</reference>
<dbReference type="OrthoDB" id="9807879at2"/>
<keyword evidence="2" id="KW-0479">Metal-binding</keyword>
<name>A0A1T4KDN8_9FIRM</name>
<evidence type="ECO:0000256" key="1">
    <source>
        <dbReference type="ARBA" id="ARBA00022485"/>
    </source>
</evidence>
<dbReference type="PANTHER" id="PTHR43255">
    <property type="entry name" value="IRON-SULFUR-BINDING OXIDOREDUCTASE FADF-RELATED-RELATED"/>
    <property type="match status" value="1"/>
</dbReference>
<evidence type="ECO:0000256" key="4">
    <source>
        <dbReference type="ARBA" id="ARBA00023004"/>
    </source>
</evidence>
<organism evidence="7 8">
    <name type="scientific">Garciella nitratireducens DSM 15102</name>
    <dbReference type="NCBI Taxonomy" id="1121911"/>
    <lineage>
        <taxon>Bacteria</taxon>
        <taxon>Bacillati</taxon>
        <taxon>Bacillota</taxon>
        <taxon>Clostridia</taxon>
        <taxon>Eubacteriales</taxon>
        <taxon>Eubacteriaceae</taxon>
        <taxon>Garciella</taxon>
    </lineage>
</organism>
<dbReference type="PROSITE" id="PS00198">
    <property type="entry name" value="4FE4S_FER_1"/>
    <property type="match status" value="1"/>
</dbReference>
<sequence length="136" mass="15255">MKKIEINSTHNKEAINEILEISGERIQDCMQCGKCSAGCPASESMDLLPHQAIRLLQLGQLDRLKESNTIWICASCFTCGQRCPREVDLSKLMEAVRLTIIRRVGASKLKADDVPNLLDNKIPQQAIVSAFRKHHK</sequence>
<evidence type="ECO:0000256" key="5">
    <source>
        <dbReference type="ARBA" id="ARBA00023014"/>
    </source>
</evidence>
<accession>A0A1T4KDN8</accession>
<dbReference type="AlphaFoldDB" id="A0A1T4KDN8"/>
<keyword evidence="4" id="KW-0408">Iron</keyword>
<evidence type="ECO:0000313" key="7">
    <source>
        <dbReference type="EMBL" id="SJZ40465.1"/>
    </source>
</evidence>
<dbReference type="PROSITE" id="PS51379">
    <property type="entry name" value="4FE4S_FER_2"/>
    <property type="match status" value="1"/>
</dbReference>
<dbReference type="Pfam" id="PF13183">
    <property type="entry name" value="Fer4_8"/>
    <property type="match status" value="1"/>
</dbReference>
<keyword evidence="8" id="KW-1185">Reference proteome</keyword>
<dbReference type="InterPro" id="IPR051460">
    <property type="entry name" value="HdrC_iron-sulfur_subunit"/>
</dbReference>
<dbReference type="RefSeq" id="WP_087677923.1">
    <property type="nucleotide sequence ID" value="NZ_FUWV01000002.1"/>
</dbReference>
<dbReference type="InterPro" id="IPR017896">
    <property type="entry name" value="4Fe4S_Fe-S-bd"/>
</dbReference>
<evidence type="ECO:0000259" key="6">
    <source>
        <dbReference type="PROSITE" id="PS51379"/>
    </source>
</evidence>
<dbReference type="GO" id="GO:0016491">
    <property type="term" value="F:oxidoreductase activity"/>
    <property type="evidence" value="ECO:0007669"/>
    <property type="project" value="UniProtKB-KW"/>
</dbReference>
<dbReference type="InterPro" id="IPR017900">
    <property type="entry name" value="4Fe4S_Fe_S_CS"/>
</dbReference>
<dbReference type="SUPFAM" id="SSF46548">
    <property type="entry name" value="alpha-helical ferredoxin"/>
    <property type="match status" value="1"/>
</dbReference>
<dbReference type="Proteomes" id="UP000196365">
    <property type="component" value="Unassembled WGS sequence"/>
</dbReference>